<feature type="transmembrane region" description="Helical" evidence="1">
    <location>
        <begin position="137"/>
        <end position="156"/>
    </location>
</feature>
<feature type="transmembrane region" description="Helical" evidence="1">
    <location>
        <begin position="52"/>
        <end position="73"/>
    </location>
</feature>
<dbReference type="GO" id="GO:0016042">
    <property type="term" value="P:lipid catabolic process"/>
    <property type="evidence" value="ECO:0007669"/>
    <property type="project" value="InterPro"/>
</dbReference>
<dbReference type="OrthoDB" id="9798122at2"/>
<feature type="transmembrane region" description="Helical" evidence="1">
    <location>
        <begin position="21"/>
        <end position="46"/>
    </location>
</feature>
<keyword evidence="1" id="KW-1133">Transmembrane helix</keyword>
<evidence type="ECO:0000313" key="2">
    <source>
        <dbReference type="EMBL" id="KOS11008.1"/>
    </source>
</evidence>
<feature type="transmembrane region" description="Helical" evidence="1">
    <location>
        <begin position="108"/>
        <end position="125"/>
    </location>
</feature>
<proteinExistence type="predicted"/>
<dbReference type="AlphaFoldDB" id="A0A0M8MGG1"/>
<organism evidence="2 3">
    <name type="scientific">Microbacterium aurantiacum</name>
    <dbReference type="NCBI Taxonomy" id="162393"/>
    <lineage>
        <taxon>Bacteria</taxon>
        <taxon>Bacillati</taxon>
        <taxon>Actinomycetota</taxon>
        <taxon>Actinomycetes</taxon>
        <taxon>Micrococcales</taxon>
        <taxon>Microbacteriaceae</taxon>
        <taxon>Microbacterium</taxon>
    </lineage>
</organism>
<dbReference type="SUPFAM" id="SSF53474">
    <property type="entry name" value="alpha/beta-Hydrolases"/>
    <property type="match status" value="1"/>
</dbReference>
<dbReference type="PANTHER" id="PTHR34853:SF1">
    <property type="entry name" value="LIPASE 5"/>
    <property type="match status" value="1"/>
</dbReference>
<dbReference type="GO" id="GO:0004806">
    <property type="term" value="F:triacylglycerol lipase activity"/>
    <property type="evidence" value="ECO:0007669"/>
    <property type="project" value="InterPro"/>
</dbReference>
<dbReference type="InterPro" id="IPR029058">
    <property type="entry name" value="AB_hydrolase_fold"/>
</dbReference>
<sequence>MVSVKREHRARPASRWSILPRLVADAPPAITLVVGAIVLILALLIITRPLTSLVLLTVYVGVSVVLSGVSEVVRTTDAGSLPRRLFGGAWIVVGLALLIGLGRTLEELPGILAMLLVLAGLASLFDAITQGSVSERVLATAWGGAQIVFGVLALTWPDVTLLVVAVVFGVRSAVFGLTLIIRGLRGFGPGSGGRRAMSDAFTAPPEYHDAPSRVAHRWRATGRFALSLVLVLLASGSWYLGSWIQSGAPVVDAFYDPPAVVPYDNGRLIRADAFSGQSPPGGDVQRILYTTRDALGRPAVASALVITPTESRPGARPVVVWNHGTTGVARGCAPSLRDASATHWAIPGLNDALERGWVVVASDYSGQGAPGVFPYLIGRGEARSSLDAVLAARELDGVALSRSTVAWGHSQGGHAALWMAEIAADYAPDIDLLGAAVLAPVTDPLELADEVTRNVATAELSIISSWVLVPYADTYDDVDLSRYVAPGAQTLVREMTQRCPTEPGVIVSVATALGVSEDSPLFPADLTTGPLGARLAENAATGPWDVPILVAWGDADEVIPARLQEGFVERACAQGDEVRWTVYAGYDHLATVLPRSRFLPVLISWTDALFTGRDAPTDDCARYADAAP</sequence>
<dbReference type="Gene3D" id="3.40.50.1820">
    <property type="entry name" value="alpha/beta hydrolase"/>
    <property type="match status" value="2"/>
</dbReference>
<comment type="caution">
    <text evidence="2">The sequence shown here is derived from an EMBL/GenBank/DDBJ whole genome shotgun (WGS) entry which is preliminary data.</text>
</comment>
<dbReference type="Proteomes" id="UP000037737">
    <property type="component" value="Unassembled WGS sequence"/>
</dbReference>
<dbReference type="KEGG" id="mcw:A8L33_08225"/>
<dbReference type="InterPro" id="IPR005325">
    <property type="entry name" value="DUF308_memb"/>
</dbReference>
<dbReference type="EMBL" id="LAVO01000006">
    <property type="protein sequence ID" value="KOS11008.1"/>
    <property type="molecule type" value="Genomic_DNA"/>
</dbReference>
<protein>
    <recommendedName>
        <fullName evidence="4">Secretory lipase</fullName>
    </recommendedName>
</protein>
<evidence type="ECO:0000256" key="1">
    <source>
        <dbReference type="SAM" id="Phobius"/>
    </source>
</evidence>
<gene>
    <name evidence="2" type="ORF">XI38_06940</name>
</gene>
<evidence type="ECO:0008006" key="4">
    <source>
        <dbReference type="Google" id="ProtNLM"/>
    </source>
</evidence>
<feature type="transmembrane region" description="Helical" evidence="1">
    <location>
        <begin position="224"/>
        <end position="244"/>
    </location>
</feature>
<accession>A0A0M8MGG1</accession>
<dbReference type="Pfam" id="PF03583">
    <property type="entry name" value="LIP"/>
    <property type="match status" value="1"/>
</dbReference>
<keyword evidence="1" id="KW-0472">Membrane</keyword>
<dbReference type="Pfam" id="PF03729">
    <property type="entry name" value="DUF308"/>
    <property type="match status" value="2"/>
</dbReference>
<evidence type="ECO:0000313" key="3">
    <source>
        <dbReference type="Proteomes" id="UP000037737"/>
    </source>
</evidence>
<dbReference type="PATRIC" id="fig|84292.3.peg.1417"/>
<keyword evidence="3" id="KW-1185">Reference proteome</keyword>
<dbReference type="InterPro" id="IPR005152">
    <property type="entry name" value="Lipase_secreted"/>
</dbReference>
<feature type="transmembrane region" description="Helical" evidence="1">
    <location>
        <begin position="162"/>
        <end position="181"/>
    </location>
</feature>
<dbReference type="PANTHER" id="PTHR34853">
    <property type="match status" value="1"/>
</dbReference>
<feature type="transmembrane region" description="Helical" evidence="1">
    <location>
        <begin position="85"/>
        <end position="102"/>
    </location>
</feature>
<name>A0A0M8MGG1_9MICO</name>
<reference evidence="2" key="1">
    <citation type="submission" date="2015-04" db="EMBL/GenBank/DDBJ databases">
        <title>Complete genome sequence of Microbacterium chocolatum SIT 101, a bacterium enantioselectively hydrolyzing mesomeric diesters.</title>
        <authorList>
            <person name="Li X."/>
            <person name="Xu Y."/>
        </authorList>
    </citation>
    <scope>NUCLEOTIDE SEQUENCE [LARGE SCALE GENOMIC DNA]</scope>
    <source>
        <strain evidence="2">SIT 101</strain>
    </source>
</reference>
<keyword evidence="1" id="KW-0812">Transmembrane</keyword>